<protein>
    <submittedName>
        <fullName evidence="4">VCBS repeat-containing protein</fullName>
    </submittedName>
</protein>
<evidence type="ECO:0000313" key="5">
    <source>
        <dbReference type="Proteomes" id="UP001139411"/>
    </source>
</evidence>
<dbReference type="EMBL" id="JAKFFV010000005">
    <property type="protein sequence ID" value="MCF2498467.1"/>
    <property type="molecule type" value="Genomic_DNA"/>
</dbReference>
<feature type="chain" id="PRO_5040834218" evidence="2">
    <location>
        <begin position="26"/>
        <end position="1104"/>
    </location>
</feature>
<dbReference type="InterPro" id="IPR028994">
    <property type="entry name" value="Integrin_alpha_N"/>
</dbReference>
<feature type="domain" description="ASPIC/UnbV" evidence="3">
    <location>
        <begin position="530"/>
        <end position="596"/>
    </location>
</feature>
<feature type="signal peptide" evidence="2">
    <location>
        <begin position="1"/>
        <end position="25"/>
    </location>
</feature>
<gene>
    <name evidence="4" type="ORF">L0661_09125</name>
</gene>
<name>A0A9X1QDN2_9BACT</name>
<evidence type="ECO:0000256" key="2">
    <source>
        <dbReference type="SAM" id="SignalP"/>
    </source>
</evidence>
<dbReference type="AlphaFoldDB" id="A0A9X1QDN2"/>
<dbReference type="InterPro" id="IPR027039">
    <property type="entry name" value="Crtac1"/>
</dbReference>
<dbReference type="PANTHER" id="PTHR16026">
    <property type="entry name" value="CARTILAGE ACIDIC PROTEIN 1"/>
    <property type="match status" value="1"/>
</dbReference>
<evidence type="ECO:0000313" key="4">
    <source>
        <dbReference type="EMBL" id="MCF2498467.1"/>
    </source>
</evidence>
<keyword evidence="1 2" id="KW-0732">Signal</keyword>
<dbReference type="Pfam" id="PF13517">
    <property type="entry name" value="FG-GAP_3"/>
    <property type="match status" value="6"/>
</dbReference>
<dbReference type="PANTHER" id="PTHR16026:SF0">
    <property type="entry name" value="CARTILAGE ACIDIC PROTEIN 1"/>
    <property type="match status" value="1"/>
</dbReference>
<reference evidence="4" key="1">
    <citation type="submission" date="2022-01" db="EMBL/GenBank/DDBJ databases">
        <title>Novel species in genus Dyadobacter.</title>
        <authorList>
            <person name="Ma C."/>
        </authorList>
    </citation>
    <scope>NUCLEOTIDE SEQUENCE</scope>
    <source>
        <strain evidence="4">CY357</strain>
    </source>
</reference>
<dbReference type="InterPro" id="IPR013517">
    <property type="entry name" value="FG-GAP"/>
</dbReference>
<proteinExistence type="predicted"/>
<accession>A0A9X1QDN2</accession>
<dbReference type="Pfam" id="PF07593">
    <property type="entry name" value="UnbV_ASPIC"/>
    <property type="match status" value="1"/>
</dbReference>
<organism evidence="4 5">
    <name type="scientific">Dyadobacter chenhuakuii</name>
    <dbReference type="NCBI Taxonomy" id="2909339"/>
    <lineage>
        <taxon>Bacteria</taxon>
        <taxon>Pseudomonadati</taxon>
        <taxon>Bacteroidota</taxon>
        <taxon>Cytophagia</taxon>
        <taxon>Cytophagales</taxon>
        <taxon>Spirosomataceae</taxon>
        <taxon>Dyadobacter</taxon>
    </lineage>
</organism>
<evidence type="ECO:0000256" key="1">
    <source>
        <dbReference type="ARBA" id="ARBA00022729"/>
    </source>
</evidence>
<dbReference type="RefSeq" id="WP_235177582.1">
    <property type="nucleotide sequence ID" value="NZ_JAKFFV010000005.1"/>
</dbReference>
<dbReference type="SUPFAM" id="SSF69318">
    <property type="entry name" value="Integrin alpha N-terminal domain"/>
    <property type="match status" value="3"/>
</dbReference>
<dbReference type="InterPro" id="IPR011519">
    <property type="entry name" value="UnbV_ASPIC"/>
</dbReference>
<dbReference type="Proteomes" id="UP001139411">
    <property type="component" value="Unassembled WGS sequence"/>
</dbReference>
<evidence type="ECO:0000259" key="3">
    <source>
        <dbReference type="Pfam" id="PF07593"/>
    </source>
</evidence>
<dbReference type="Gene3D" id="2.130.10.130">
    <property type="entry name" value="Integrin alpha, N-terminal"/>
    <property type="match status" value="5"/>
</dbReference>
<comment type="caution">
    <text evidence="4">The sequence shown here is derived from an EMBL/GenBank/DDBJ whole genome shotgun (WGS) entry which is preliminary data.</text>
</comment>
<sequence length="1104" mass="123758">MHTKRLHRYLIFALFLTLHFAAVRAQQPLFQLLPAKQTGINFINTITEDEGQNVMSYEYFYNGGGVAVGDINNDGFEDLFFTSNMGPNKLYVNLGATKGQALKFKDITNAAGKGLEGRKDGWKTGVTMADVNGDGLLDIYICYSGKVADEKRKNQLFINQGNLKFLEQAAQYGLDNISYSTQAAFFDYDNDGDLDMMLLNHSVKKIDNMELAKAKQETDMLAGNKLFENQKNQFKEVTQKAGIHQYPLTFGLGMAIADVNQDGWQDIYVTNDYNESDYLYINNQDGTFSDVTQQYFRHLAQFSMGIDIADFNNDGLPDVMSLDMLPEDNQRQKLLQLQENYEAFELMMNQKLHKQYMRNMLQLNNGDGTFSEIAQFSGVSNTDWSWSPLLADFDNDGYKDLFVSNGYLRDYTNKDFLKYWGDYKVRRAVDKEPFLLMDLIRAMPSTKLANYIFKNNKDLTFSKMQEPWGLAQPAVSSGAVYADLDNDGDLDLVVNNINDPAFVYQNMQQEQAGNAWFQVKLKDNAANKNAVGAKVYIYTKGTQQYQEVNPNRGYLSCTPTRLHFGLGETTTIDSVKVIWPGGAVELLQNVKANQLLVIEKSGKANAKPLAAKTNAPVFQKQNSSITYQHEGFNENDFKRQPLMLSMYSQTGPIVAKGDVNKDGLDDVFVSGDQNKQAKIWLQQKDGTFSEMPDFAVGDENISAATSAIFFDANGDGFDDLYVAKGGYSMFEPNTISLQDEMYLNDGKGKLNLSVLSLPNLKSSSKSCVRAFDFDKDGDQDLFVGGRIIPGRYPETPVSYLLINDGKGNYKVKDSPFFKIGMVTDAQWADLDADGNVELIICGEMMAIKVFSFSNNDFTDNTLKFFKREESGFWSSLFIGDLDQDGKLDIVAGNMGLNTQIKASEKQPAELYYADFDKNGSIDPFFSFYVQGKSYPFVSRDELNDQIYPMRKKFPYYKDYANASITNVFSNEELSNATRLEATEMRSVCFLNKNGTFEKQPLPVQAQFAPVTMIASGDYNQDGKTDLLLMGNKTDNRLKIGSMDANYGCLLAGDGKGGFAYIPQPLSGLSVTGDVKSCIQIDINKAPCLVVGAFNESLQFYKRTK</sequence>